<keyword evidence="1 2" id="KW-0808">Transferase</keyword>
<dbReference type="InterPro" id="IPR036424">
    <property type="entry name" value="UPP_synth-like_sf"/>
</dbReference>
<evidence type="ECO:0000313" key="4">
    <source>
        <dbReference type="Proteomes" id="UP000031366"/>
    </source>
</evidence>
<organism evidence="3 4">
    <name type="scientific">Clostridium argentinense CDC 2741</name>
    <dbReference type="NCBI Taxonomy" id="1418104"/>
    <lineage>
        <taxon>Bacteria</taxon>
        <taxon>Bacillati</taxon>
        <taxon>Bacillota</taxon>
        <taxon>Clostridia</taxon>
        <taxon>Eubacteriales</taxon>
        <taxon>Clostridiaceae</taxon>
        <taxon>Clostridium</taxon>
    </lineage>
</organism>
<dbReference type="PANTHER" id="PTHR10291">
    <property type="entry name" value="DEHYDRODOLICHYL DIPHOSPHATE SYNTHASE FAMILY MEMBER"/>
    <property type="match status" value="1"/>
</dbReference>
<dbReference type="GO" id="GO:0000287">
    <property type="term" value="F:magnesium ion binding"/>
    <property type="evidence" value="ECO:0007669"/>
    <property type="project" value="UniProtKB-UniRule"/>
</dbReference>
<feature type="active site" description="Proton acceptor" evidence="2">
    <location>
        <position position="79"/>
    </location>
</feature>
<feature type="binding site" evidence="2">
    <location>
        <position position="80"/>
    </location>
    <ligand>
        <name>substrate</name>
    </ligand>
</feature>
<dbReference type="PROSITE" id="PS01066">
    <property type="entry name" value="UPP_SYNTHASE"/>
    <property type="match status" value="1"/>
</dbReference>
<dbReference type="InterPro" id="IPR001441">
    <property type="entry name" value="UPP_synth-like"/>
</dbReference>
<dbReference type="AlphaFoldDB" id="A0A0C1U2E2"/>
<feature type="active site" evidence="2">
    <location>
        <position position="31"/>
    </location>
</feature>
<dbReference type="NCBIfam" id="NF011405">
    <property type="entry name" value="PRK14830.1"/>
    <property type="match status" value="1"/>
</dbReference>
<dbReference type="EC" id="2.5.1.-" evidence="2"/>
<sequence>MLGFFKKKRSEKEKVELDLERMPVHIAIIMDGNGRWAKQKGLPRVMGHREGMKSIRRIVDECDSLGVKFLTLYAFSTENWKRPEEEVSALMNLIVEFLNKELADLLKNNVIFKTIGDVTKLPKICQDTIDNAKMKTKNNTGLTLNIALNYGGRDEIILAVKNICNEVKNDKLSISSIDEELFSNYLYTKGMPDPDLIIRPSGEQRLSNYLLWQSAYAEFWYSDIKWPDFKEEDLHKAIWDFQNRNRRFGGVK</sequence>
<feature type="binding site" evidence="2">
    <location>
        <position position="82"/>
    </location>
    <ligand>
        <name>substrate</name>
    </ligand>
</feature>
<dbReference type="OrthoDB" id="4191603at2"/>
<dbReference type="NCBIfam" id="TIGR00055">
    <property type="entry name" value="uppS"/>
    <property type="match status" value="1"/>
</dbReference>
<accession>A0A0C1U2E2</accession>
<dbReference type="HAMAP" id="MF_01139">
    <property type="entry name" value="ISPT"/>
    <property type="match status" value="1"/>
</dbReference>
<keyword evidence="2" id="KW-0460">Magnesium</keyword>
<protein>
    <recommendedName>
        <fullName evidence="2">Isoprenyl transferase</fullName>
        <ecNumber evidence="2">2.5.1.-</ecNumber>
    </recommendedName>
</protein>
<reference evidence="3 4" key="1">
    <citation type="journal article" date="2015" name="Infect. Genet. Evol.">
        <title>Genomic sequences of six botulinum neurotoxin-producing strains representing three clostridial species illustrate the mobility and diversity of botulinum neurotoxin genes.</title>
        <authorList>
            <person name="Smith T.J."/>
            <person name="Hill K.K."/>
            <person name="Xie G."/>
            <person name="Foley B.T."/>
            <person name="Williamson C.H."/>
            <person name="Foster J.T."/>
            <person name="Johnson S.L."/>
            <person name="Chertkov O."/>
            <person name="Teshima H."/>
            <person name="Gibbons H.S."/>
            <person name="Johnsky L.A."/>
            <person name="Karavis M.A."/>
            <person name="Smith L.A."/>
        </authorList>
    </citation>
    <scope>NUCLEOTIDE SEQUENCE [LARGE SCALE GENOMIC DNA]</scope>
    <source>
        <strain evidence="3 4">CDC 2741</strain>
    </source>
</reference>
<dbReference type="FunFam" id="3.40.1180.10:FF:000001">
    <property type="entry name" value="(2E,6E)-farnesyl-diphosphate-specific ditrans,polycis-undecaprenyl-diphosphate synthase"/>
    <property type="match status" value="1"/>
</dbReference>
<feature type="binding site" evidence="2">
    <location>
        <position position="36"/>
    </location>
    <ligand>
        <name>substrate</name>
    </ligand>
</feature>
<feature type="binding site" evidence="2">
    <location>
        <position position="44"/>
    </location>
    <ligand>
        <name>substrate</name>
    </ligand>
</feature>
<dbReference type="STRING" id="29341.RSJ17_14425"/>
<dbReference type="CDD" id="cd00475">
    <property type="entry name" value="Cis_IPPS"/>
    <property type="match status" value="1"/>
</dbReference>
<feature type="binding site" evidence="2">
    <location>
        <position position="48"/>
    </location>
    <ligand>
        <name>substrate</name>
    </ligand>
</feature>
<name>A0A0C1U2E2_9CLOT</name>
<feature type="binding site" evidence="2">
    <location>
        <begin position="205"/>
        <end position="207"/>
    </location>
    <ligand>
        <name>substrate</name>
    </ligand>
</feature>
<comment type="cofactor">
    <cofactor evidence="2">
        <name>Mg(2+)</name>
        <dbReference type="ChEBI" id="CHEBI:18420"/>
    </cofactor>
    <text evidence="2">Binds 2 magnesium ions per subunit.</text>
</comment>
<evidence type="ECO:0000313" key="3">
    <source>
        <dbReference type="EMBL" id="KIE47019.1"/>
    </source>
</evidence>
<dbReference type="GO" id="GO:0030145">
    <property type="term" value="F:manganese ion binding"/>
    <property type="evidence" value="ECO:0007669"/>
    <property type="project" value="TreeGrafter"/>
</dbReference>
<evidence type="ECO:0000256" key="1">
    <source>
        <dbReference type="ARBA" id="ARBA00022679"/>
    </source>
</evidence>
<gene>
    <name evidence="3" type="primary">uppS</name>
    <name evidence="3" type="ORF">U732_1153</name>
</gene>
<dbReference type="Pfam" id="PF01255">
    <property type="entry name" value="Prenyltransf"/>
    <property type="match status" value="1"/>
</dbReference>
<dbReference type="GO" id="GO:0008834">
    <property type="term" value="F:ditrans,polycis-undecaprenyl-diphosphate synthase [(2E,6E)-farnesyl-diphosphate specific] activity"/>
    <property type="evidence" value="ECO:0007669"/>
    <property type="project" value="TreeGrafter"/>
</dbReference>
<proteinExistence type="inferred from homology"/>
<dbReference type="GO" id="GO:0016094">
    <property type="term" value="P:polyprenol biosynthetic process"/>
    <property type="evidence" value="ECO:0007669"/>
    <property type="project" value="TreeGrafter"/>
</dbReference>
<dbReference type="Proteomes" id="UP000031366">
    <property type="component" value="Unassembled WGS sequence"/>
</dbReference>
<dbReference type="Gene3D" id="3.40.1180.10">
    <property type="entry name" value="Decaprenyl diphosphate synthase-like"/>
    <property type="match status" value="1"/>
</dbReference>
<feature type="binding site" evidence="2">
    <location>
        <begin position="76"/>
        <end position="78"/>
    </location>
    <ligand>
        <name>substrate</name>
    </ligand>
</feature>
<feature type="binding site" evidence="2">
    <location>
        <position position="199"/>
    </location>
    <ligand>
        <name>substrate</name>
    </ligand>
</feature>
<dbReference type="InterPro" id="IPR018520">
    <property type="entry name" value="UPP_synth-like_CS"/>
</dbReference>
<dbReference type="EMBL" id="AYSO01000015">
    <property type="protein sequence ID" value="KIE47019.1"/>
    <property type="molecule type" value="Genomic_DNA"/>
</dbReference>
<dbReference type="RefSeq" id="WP_039631955.1">
    <property type="nucleotide sequence ID" value="NZ_AYSO01000015.1"/>
</dbReference>
<dbReference type="PANTHER" id="PTHR10291:SF0">
    <property type="entry name" value="DEHYDRODOLICHYL DIPHOSPHATE SYNTHASE 2"/>
    <property type="match status" value="1"/>
</dbReference>
<keyword evidence="2" id="KW-0479">Metal-binding</keyword>
<comment type="function">
    <text evidence="2">Catalyzes the condensation of isopentenyl diphosphate (IPP) with allylic pyrophosphates generating different type of terpenoids.</text>
</comment>
<comment type="subunit">
    <text evidence="2">Homodimer.</text>
</comment>
<feature type="binding site" evidence="2">
    <location>
        <position position="31"/>
    </location>
    <ligand>
        <name>Mg(2+)</name>
        <dbReference type="ChEBI" id="CHEBI:18420"/>
    </ligand>
</feature>
<comment type="caution">
    <text evidence="3">The sequence shown here is derived from an EMBL/GenBank/DDBJ whole genome shotgun (WGS) entry which is preliminary data.</text>
</comment>
<feature type="binding site" evidence="2">
    <location>
        <position position="218"/>
    </location>
    <ligand>
        <name>Mg(2+)</name>
        <dbReference type="ChEBI" id="CHEBI:18420"/>
    </ligand>
</feature>
<comment type="similarity">
    <text evidence="2">Belongs to the UPP synthase family.</text>
</comment>
<evidence type="ECO:0000256" key="2">
    <source>
        <dbReference type="HAMAP-Rule" id="MF_01139"/>
    </source>
</evidence>
<dbReference type="GO" id="GO:0005829">
    <property type="term" value="C:cytosol"/>
    <property type="evidence" value="ECO:0007669"/>
    <property type="project" value="TreeGrafter"/>
</dbReference>
<dbReference type="SUPFAM" id="SSF64005">
    <property type="entry name" value="Undecaprenyl diphosphate synthase"/>
    <property type="match status" value="1"/>
</dbReference>
<feature type="binding site" evidence="2">
    <location>
        <begin position="32"/>
        <end position="35"/>
    </location>
    <ligand>
        <name>substrate</name>
    </ligand>
</feature>
<keyword evidence="4" id="KW-1185">Reference proteome</keyword>